<protein>
    <submittedName>
        <fullName evidence="1">Uncharacterized protein</fullName>
    </submittedName>
</protein>
<keyword evidence="2" id="KW-1185">Reference proteome</keyword>
<accession>A0ABQ8TLD2</accession>
<gene>
    <name evidence="1" type="ORF">ANN_09453</name>
</gene>
<proteinExistence type="predicted"/>
<reference evidence="1 2" key="1">
    <citation type="journal article" date="2022" name="Allergy">
        <title>Genome assembly and annotation of Periplaneta americana reveal a comprehensive cockroach allergen profile.</title>
        <authorList>
            <person name="Wang L."/>
            <person name="Xiong Q."/>
            <person name="Saelim N."/>
            <person name="Wang L."/>
            <person name="Nong W."/>
            <person name="Wan A.T."/>
            <person name="Shi M."/>
            <person name="Liu X."/>
            <person name="Cao Q."/>
            <person name="Hui J.H.L."/>
            <person name="Sookrung N."/>
            <person name="Leung T.F."/>
            <person name="Tungtrongchitr A."/>
            <person name="Tsui S.K.W."/>
        </authorList>
    </citation>
    <scope>NUCLEOTIDE SEQUENCE [LARGE SCALE GENOMIC DNA]</scope>
    <source>
        <strain evidence="1">PWHHKU_190912</strain>
    </source>
</reference>
<comment type="caution">
    <text evidence="1">The sequence shown here is derived from an EMBL/GenBank/DDBJ whole genome shotgun (WGS) entry which is preliminary data.</text>
</comment>
<sequence length="154" mass="17651">MIVIEPSSSFVPISLQSDVIIVIIEIRNTLDAFLLCWYLDGRGIPTLLEPRSDGKRPDGLTLIPGFKAIDSHLSPLGVPTYTRQNRQQRHHCFSVIVPCASYTVLSYTGNKCSLTGFLLKDTRQKRWRWLYTSHVLTYCEPYIRNESRSLYADE</sequence>
<organism evidence="1 2">
    <name type="scientific">Periplaneta americana</name>
    <name type="common">American cockroach</name>
    <name type="synonym">Blatta americana</name>
    <dbReference type="NCBI Taxonomy" id="6978"/>
    <lineage>
        <taxon>Eukaryota</taxon>
        <taxon>Metazoa</taxon>
        <taxon>Ecdysozoa</taxon>
        <taxon>Arthropoda</taxon>
        <taxon>Hexapoda</taxon>
        <taxon>Insecta</taxon>
        <taxon>Pterygota</taxon>
        <taxon>Neoptera</taxon>
        <taxon>Polyneoptera</taxon>
        <taxon>Dictyoptera</taxon>
        <taxon>Blattodea</taxon>
        <taxon>Blattoidea</taxon>
        <taxon>Blattidae</taxon>
        <taxon>Blattinae</taxon>
        <taxon>Periplaneta</taxon>
    </lineage>
</organism>
<dbReference type="Proteomes" id="UP001148838">
    <property type="component" value="Unassembled WGS sequence"/>
</dbReference>
<evidence type="ECO:0000313" key="2">
    <source>
        <dbReference type="Proteomes" id="UP001148838"/>
    </source>
</evidence>
<evidence type="ECO:0000313" key="1">
    <source>
        <dbReference type="EMBL" id="KAJ4447446.1"/>
    </source>
</evidence>
<name>A0ABQ8TLD2_PERAM</name>
<dbReference type="EMBL" id="JAJSOF020000005">
    <property type="protein sequence ID" value="KAJ4447446.1"/>
    <property type="molecule type" value="Genomic_DNA"/>
</dbReference>